<organism evidence="9 10">
    <name type="scientific">Parafannyhessea umbonata</name>
    <dbReference type="NCBI Taxonomy" id="604330"/>
    <lineage>
        <taxon>Bacteria</taxon>
        <taxon>Bacillati</taxon>
        <taxon>Actinomycetota</taxon>
        <taxon>Coriobacteriia</taxon>
        <taxon>Coriobacteriales</taxon>
        <taxon>Atopobiaceae</taxon>
        <taxon>Parafannyhessea</taxon>
    </lineage>
</organism>
<comment type="caution">
    <text evidence="9">The sequence shown here is derived from an EMBL/GenBank/DDBJ whole genome shotgun (WGS) entry which is preliminary data.</text>
</comment>
<comment type="subcellular location">
    <subcellularLocation>
        <location evidence="1">Cell membrane</location>
        <topology evidence="1">Multi-pass membrane protein</topology>
    </subcellularLocation>
</comment>
<dbReference type="PANTHER" id="PTHR40074:SF2">
    <property type="entry name" value="O-ACETYLTRANSFERASE WECH"/>
    <property type="match status" value="1"/>
</dbReference>
<keyword evidence="4 7" id="KW-0812">Transmembrane</keyword>
<dbReference type="GO" id="GO:0016413">
    <property type="term" value="F:O-acetyltransferase activity"/>
    <property type="evidence" value="ECO:0007669"/>
    <property type="project" value="TreeGrafter"/>
</dbReference>
<feature type="transmembrane region" description="Helical" evidence="7">
    <location>
        <begin position="44"/>
        <end position="66"/>
    </location>
</feature>
<feature type="transmembrane region" description="Helical" evidence="7">
    <location>
        <begin position="259"/>
        <end position="281"/>
    </location>
</feature>
<proteinExistence type="inferred from homology"/>
<evidence type="ECO:0000256" key="4">
    <source>
        <dbReference type="ARBA" id="ARBA00022692"/>
    </source>
</evidence>
<dbReference type="PANTHER" id="PTHR40074">
    <property type="entry name" value="O-ACETYLTRANSFERASE WECH"/>
    <property type="match status" value="1"/>
</dbReference>
<dbReference type="GO" id="GO:0005886">
    <property type="term" value="C:plasma membrane"/>
    <property type="evidence" value="ECO:0007669"/>
    <property type="project" value="UniProtKB-SubCell"/>
</dbReference>
<keyword evidence="5 7" id="KW-1133">Transmembrane helix</keyword>
<evidence type="ECO:0000259" key="8">
    <source>
        <dbReference type="Pfam" id="PF01757"/>
    </source>
</evidence>
<dbReference type="GO" id="GO:0009246">
    <property type="term" value="P:enterobacterial common antigen biosynthetic process"/>
    <property type="evidence" value="ECO:0007669"/>
    <property type="project" value="TreeGrafter"/>
</dbReference>
<feature type="transmembrane region" description="Helical" evidence="7">
    <location>
        <begin position="198"/>
        <end position="217"/>
    </location>
</feature>
<dbReference type="InterPro" id="IPR002656">
    <property type="entry name" value="Acyl_transf_3_dom"/>
</dbReference>
<evidence type="ECO:0000256" key="7">
    <source>
        <dbReference type="SAM" id="Phobius"/>
    </source>
</evidence>
<feature type="transmembrane region" description="Helical" evidence="7">
    <location>
        <begin position="293"/>
        <end position="311"/>
    </location>
</feature>
<evidence type="ECO:0000256" key="1">
    <source>
        <dbReference type="ARBA" id="ARBA00004651"/>
    </source>
</evidence>
<feature type="transmembrane region" description="Helical" evidence="7">
    <location>
        <begin position="21"/>
        <end position="38"/>
    </location>
</feature>
<evidence type="ECO:0000256" key="5">
    <source>
        <dbReference type="ARBA" id="ARBA00022989"/>
    </source>
</evidence>
<name>A0A6N7X6E0_9ACTN</name>
<accession>A0A6N7X6E0</accession>
<feature type="transmembrane region" description="Helical" evidence="7">
    <location>
        <begin position="87"/>
        <end position="108"/>
    </location>
</feature>
<dbReference type="Proteomes" id="UP000434342">
    <property type="component" value="Unassembled WGS sequence"/>
</dbReference>
<keyword evidence="9" id="KW-0808">Transferase</keyword>
<evidence type="ECO:0000256" key="2">
    <source>
        <dbReference type="ARBA" id="ARBA00007400"/>
    </source>
</evidence>
<gene>
    <name evidence="9" type="ORF">FYJ69_02535</name>
</gene>
<keyword evidence="6 7" id="KW-0472">Membrane</keyword>
<evidence type="ECO:0000256" key="3">
    <source>
        <dbReference type="ARBA" id="ARBA00022475"/>
    </source>
</evidence>
<reference evidence="9 10" key="1">
    <citation type="submission" date="2019-08" db="EMBL/GenBank/DDBJ databases">
        <title>In-depth cultivation of the pig gut microbiome towards novel bacterial diversity and tailored functional studies.</title>
        <authorList>
            <person name="Wylensek D."/>
            <person name="Hitch T.C.A."/>
            <person name="Clavel T."/>
        </authorList>
    </citation>
    <scope>NUCLEOTIDE SEQUENCE [LARGE SCALE GENOMIC DNA]</scope>
    <source>
        <strain evidence="9 10">WB01_CNA04</strain>
    </source>
</reference>
<comment type="similarity">
    <text evidence="2">Belongs to the acyltransferase 3 family.</text>
</comment>
<feature type="transmembrane region" description="Helical" evidence="7">
    <location>
        <begin position="331"/>
        <end position="353"/>
    </location>
</feature>
<feature type="transmembrane region" description="Helical" evidence="7">
    <location>
        <begin position="165"/>
        <end position="186"/>
    </location>
</feature>
<keyword evidence="9" id="KW-0012">Acyltransferase</keyword>
<feature type="transmembrane region" description="Helical" evidence="7">
    <location>
        <begin position="139"/>
        <end position="158"/>
    </location>
</feature>
<sequence length="374" mass="42528">MNFLWKVFMGKRIHYMDALNVLSCFAVVVLHCTLHVFGPLRDSYWKTALILQGIFIFAVPVFFMLSGSHLLDYRSKYSTTTFFKKRLVKVGGGLLIASAICYVIYSVFPGSFYAADSFAKDFSLRGFLSRFATNTINDTYWFLYSIIYLYLITPLLALGAERKRLLEGVLVMGFLVAFAIPMLTYLHVLNSTVAQSLFNWPFFASTSTFYYIAGYYLSRWPIEGKSKVVFSIFIGLLSLLIMGWLGFTINVNAKTYDSFMISVDSAFCAIYSISIFVAFQALEKKLSSLPGKFLKLLSSMAAATFFVYLFHVPFVNWLGNNLRSERLNSLFYTYPIAKALFVFVIVGALSLLWNRLKARASAWLKNRDTRVVSS</sequence>
<evidence type="ECO:0000313" key="9">
    <source>
        <dbReference type="EMBL" id="MST59792.1"/>
    </source>
</evidence>
<dbReference type="AlphaFoldDB" id="A0A6N7X6E0"/>
<dbReference type="Pfam" id="PF01757">
    <property type="entry name" value="Acyl_transf_3"/>
    <property type="match status" value="1"/>
</dbReference>
<evidence type="ECO:0000313" key="10">
    <source>
        <dbReference type="Proteomes" id="UP000434342"/>
    </source>
</evidence>
<dbReference type="EMBL" id="VUND01000001">
    <property type="protein sequence ID" value="MST59792.1"/>
    <property type="molecule type" value="Genomic_DNA"/>
</dbReference>
<feature type="domain" description="Acyltransferase 3" evidence="8">
    <location>
        <begin position="13"/>
        <end position="349"/>
    </location>
</feature>
<feature type="transmembrane region" description="Helical" evidence="7">
    <location>
        <begin position="229"/>
        <end position="247"/>
    </location>
</feature>
<evidence type="ECO:0000256" key="6">
    <source>
        <dbReference type="ARBA" id="ARBA00023136"/>
    </source>
</evidence>
<protein>
    <submittedName>
        <fullName evidence="9">Acyltransferase</fullName>
    </submittedName>
</protein>
<keyword evidence="3" id="KW-1003">Cell membrane</keyword>